<geneLocation type="plasmid" evidence="1 2">
    <name>pMRAD08</name>
</geneLocation>
<name>B1MAD1_METRJ</name>
<dbReference type="GeneID" id="6141854"/>
<dbReference type="RefSeq" id="WP_012327522.1">
    <property type="nucleotide sequence ID" value="NC_010507.1"/>
</dbReference>
<dbReference type="KEGG" id="mrd:Mrad2831_6544"/>
<proteinExistence type="predicted"/>
<dbReference type="EMBL" id="CP001009">
    <property type="protein sequence ID" value="ACB28456.1"/>
    <property type="molecule type" value="Genomic_DNA"/>
</dbReference>
<reference evidence="1 2" key="1">
    <citation type="submission" date="2008-03" db="EMBL/GenBank/DDBJ databases">
        <title>Complete sequence of plasmid8 of Methylobacterium radiotolerans JCM 2831.</title>
        <authorList>
            <consortium name="US DOE Joint Genome Institute"/>
            <person name="Copeland A."/>
            <person name="Lucas S."/>
            <person name="Lapidus A."/>
            <person name="Glavina del Rio T."/>
            <person name="Dalin E."/>
            <person name="Tice H."/>
            <person name="Bruce D."/>
            <person name="Goodwin L."/>
            <person name="Pitluck S."/>
            <person name="Kiss H."/>
            <person name="Brettin T."/>
            <person name="Detter J.C."/>
            <person name="Han C."/>
            <person name="Kuske C.R."/>
            <person name="Schmutz J."/>
            <person name="Larimer F."/>
            <person name="Land M."/>
            <person name="Hauser L."/>
            <person name="Kyrpides N."/>
            <person name="Mikhailova N."/>
            <person name="Marx C.J."/>
            <person name="Richardson P."/>
        </authorList>
    </citation>
    <scope>NUCLEOTIDE SEQUENCE [LARGE SCALE GENOMIC DNA]</scope>
    <source>
        <strain evidence="2">ATCC 27329 / DSM 1819 / JCM 2831 / NBRC 15690 / NCIMB 10815 / 0-1</strain>
        <plasmid evidence="2">Plasmid pMRAD08</plasmid>
    </source>
</reference>
<evidence type="ECO:0000313" key="1">
    <source>
        <dbReference type="EMBL" id="ACB28456.1"/>
    </source>
</evidence>
<organism evidence="1 2">
    <name type="scientific">Methylobacterium radiotolerans (strain ATCC 27329 / DSM 1819 / JCM 2831 / NBRC 15690 / NCIMB 10815 / 0-1)</name>
    <dbReference type="NCBI Taxonomy" id="426355"/>
    <lineage>
        <taxon>Bacteria</taxon>
        <taxon>Pseudomonadati</taxon>
        <taxon>Pseudomonadota</taxon>
        <taxon>Alphaproteobacteria</taxon>
        <taxon>Hyphomicrobiales</taxon>
        <taxon>Methylobacteriaceae</taxon>
        <taxon>Methylobacterium</taxon>
    </lineage>
</organism>
<gene>
    <name evidence="1" type="ordered locus">Mrad2831_6544</name>
</gene>
<dbReference type="Proteomes" id="UP000006589">
    <property type="component" value="Plasmid pMRAD08"/>
</dbReference>
<accession>B1MAD1</accession>
<evidence type="ECO:0000313" key="2">
    <source>
        <dbReference type="Proteomes" id="UP000006589"/>
    </source>
</evidence>
<dbReference type="AlphaFoldDB" id="B1MAD1"/>
<keyword evidence="1" id="KW-0614">Plasmid</keyword>
<protein>
    <submittedName>
        <fullName evidence="1">Uncharacterized protein</fullName>
    </submittedName>
</protein>
<dbReference type="HOGENOM" id="CLU_2717790_0_0_5"/>
<sequence>MADDKPATGDGMKEQIDQLARHIEQARLVARNFPPSDGMHHTIRRKEAELAEMRRQYALREQREQQASGDEA</sequence>